<dbReference type="GO" id="GO:0004342">
    <property type="term" value="F:glucosamine-6-phosphate deaminase activity"/>
    <property type="evidence" value="ECO:0007669"/>
    <property type="project" value="InterPro"/>
</dbReference>
<dbReference type="SUPFAM" id="SSF100950">
    <property type="entry name" value="NagB/RpiA/CoA transferase-like"/>
    <property type="match status" value="1"/>
</dbReference>
<accession>A0A1Z4LZ04</accession>
<dbReference type="InterPro" id="IPR004547">
    <property type="entry name" value="Glucosamine6P_isomerase"/>
</dbReference>
<dbReference type="GO" id="GO:0016853">
    <property type="term" value="F:isomerase activity"/>
    <property type="evidence" value="ECO:0007669"/>
    <property type="project" value="UniProtKB-KW"/>
</dbReference>
<dbReference type="AlphaFoldDB" id="A0A1Z4LZ04"/>
<dbReference type="Gene3D" id="3.40.50.1360">
    <property type="match status" value="1"/>
</dbReference>
<keyword evidence="4" id="KW-1185">Reference proteome</keyword>
<name>A0A1Z4LZ04_9CYAN</name>
<dbReference type="GO" id="GO:0005975">
    <property type="term" value="P:carbohydrate metabolic process"/>
    <property type="evidence" value="ECO:0007669"/>
    <property type="project" value="InterPro"/>
</dbReference>
<evidence type="ECO:0000313" key="3">
    <source>
        <dbReference type="EMBL" id="BAY86453.1"/>
    </source>
</evidence>
<gene>
    <name evidence="3" type="ORF">NIES267_59610</name>
</gene>
<organism evidence="3 4">
    <name type="scientific">Calothrix parasitica NIES-267</name>
    <dbReference type="NCBI Taxonomy" id="1973488"/>
    <lineage>
        <taxon>Bacteria</taxon>
        <taxon>Bacillati</taxon>
        <taxon>Cyanobacteriota</taxon>
        <taxon>Cyanophyceae</taxon>
        <taxon>Nostocales</taxon>
        <taxon>Calotrichaceae</taxon>
        <taxon>Calothrix</taxon>
    </lineage>
</organism>
<keyword evidence="1" id="KW-0119">Carbohydrate metabolism</keyword>
<dbReference type="GO" id="GO:0006046">
    <property type="term" value="P:N-acetylglucosamine catabolic process"/>
    <property type="evidence" value="ECO:0007669"/>
    <property type="project" value="TreeGrafter"/>
</dbReference>
<dbReference type="CDD" id="cd01399">
    <property type="entry name" value="GlcN6P_deaminase"/>
    <property type="match status" value="1"/>
</dbReference>
<feature type="domain" description="Glucosamine/galactosamine-6-phosphate isomerase" evidence="2">
    <location>
        <begin position="20"/>
        <end position="240"/>
    </location>
</feature>
<dbReference type="GO" id="GO:0005737">
    <property type="term" value="C:cytoplasm"/>
    <property type="evidence" value="ECO:0007669"/>
    <property type="project" value="TreeGrafter"/>
</dbReference>
<evidence type="ECO:0000256" key="1">
    <source>
        <dbReference type="ARBA" id="ARBA00023277"/>
    </source>
</evidence>
<dbReference type="GO" id="GO:0006043">
    <property type="term" value="P:glucosamine catabolic process"/>
    <property type="evidence" value="ECO:0007669"/>
    <property type="project" value="TreeGrafter"/>
</dbReference>
<protein>
    <submittedName>
        <fullName evidence="3">Glucosamine-6-P isomerase</fullName>
    </submittedName>
</protein>
<dbReference type="InterPro" id="IPR037171">
    <property type="entry name" value="NagB/RpiA_transferase-like"/>
</dbReference>
<dbReference type="GO" id="GO:0042802">
    <property type="term" value="F:identical protein binding"/>
    <property type="evidence" value="ECO:0007669"/>
    <property type="project" value="TreeGrafter"/>
</dbReference>
<keyword evidence="3" id="KW-0413">Isomerase</keyword>
<evidence type="ECO:0000259" key="2">
    <source>
        <dbReference type="Pfam" id="PF01182"/>
    </source>
</evidence>
<sequence>MSKARKDFRVDSLAVQIYDSETELALSAATIIQQDLQQILKHKQTATVLFATGNSQLKFLDALASLNNIDWSRIVCFHLDEYLGISENHPSSFRYYLRERIEKPISPQKFHYIQGDILEPLQECERYSKLLTAQDIDLCMLGIGENGHLAFNEPTVANFKDPLQVKLVKLDSVNHQQQVNQGHFPNIESVPKYAFTLTIPMICAAKKIVCLAPGKGKAKLVKQLLEGNITQKFPASILRNQPQANLLLDTESASLVDSEQRTVIN</sequence>
<dbReference type="Pfam" id="PF01182">
    <property type="entry name" value="Glucosamine_iso"/>
    <property type="match status" value="1"/>
</dbReference>
<dbReference type="InterPro" id="IPR006148">
    <property type="entry name" value="Glc/Gal-6P_isomerase"/>
</dbReference>
<evidence type="ECO:0000313" key="4">
    <source>
        <dbReference type="Proteomes" id="UP000218418"/>
    </source>
</evidence>
<dbReference type="Proteomes" id="UP000218418">
    <property type="component" value="Chromosome"/>
</dbReference>
<proteinExistence type="predicted"/>
<dbReference type="OrthoDB" id="9791139at2"/>
<dbReference type="PANTHER" id="PTHR11280">
    <property type="entry name" value="GLUCOSAMINE-6-PHOSPHATE ISOMERASE"/>
    <property type="match status" value="1"/>
</dbReference>
<reference evidence="3 4" key="1">
    <citation type="submission" date="2017-06" db="EMBL/GenBank/DDBJ databases">
        <title>Genome sequencing of cyanobaciteial culture collection at National Institute for Environmental Studies (NIES).</title>
        <authorList>
            <person name="Hirose Y."/>
            <person name="Shimura Y."/>
            <person name="Fujisawa T."/>
            <person name="Nakamura Y."/>
            <person name="Kawachi M."/>
        </authorList>
    </citation>
    <scope>NUCLEOTIDE SEQUENCE [LARGE SCALE GENOMIC DNA]</scope>
    <source>
        <strain evidence="3 4">NIES-267</strain>
    </source>
</reference>
<dbReference type="PANTHER" id="PTHR11280:SF6">
    <property type="entry name" value="GLUCOSAMINE-6-PHOSPHATE ISOMERASE NAGB"/>
    <property type="match status" value="1"/>
</dbReference>
<dbReference type="EMBL" id="AP018227">
    <property type="protein sequence ID" value="BAY86453.1"/>
    <property type="molecule type" value="Genomic_DNA"/>
</dbReference>
<dbReference type="GO" id="GO:0019262">
    <property type="term" value="P:N-acetylneuraminate catabolic process"/>
    <property type="evidence" value="ECO:0007669"/>
    <property type="project" value="TreeGrafter"/>
</dbReference>